<keyword evidence="2" id="KW-1185">Reference proteome</keyword>
<accession>A0A097AQ53</accession>
<name>A0A097AQ53_THEKI</name>
<dbReference type="Proteomes" id="UP000029669">
    <property type="component" value="Chromosome"/>
</dbReference>
<dbReference type="HOGENOM" id="CLU_2636873_0_0_9"/>
<evidence type="ECO:0000313" key="2">
    <source>
        <dbReference type="Proteomes" id="UP000029669"/>
    </source>
</evidence>
<reference evidence="2" key="1">
    <citation type="journal article" date="2015" name="Genome Announc.">
        <title>Whole-Genome Sequences of 80 Environmental and Clinical Isolates of Burkholderia pseudomallei.</title>
        <authorList>
            <person name="Johnson S.L."/>
            <person name="Baker A.L."/>
            <person name="Chain P.S."/>
            <person name="Currie B.J."/>
            <person name="Daligault H.E."/>
            <person name="Davenport K.W."/>
            <person name="Davis C.B."/>
            <person name="Inglis T.J."/>
            <person name="Kaestli M."/>
            <person name="Koren S."/>
            <person name="Mayo M."/>
            <person name="Merritt A.J."/>
            <person name="Price E.P."/>
            <person name="Sarovich D.S."/>
            <person name="Warner J."/>
            <person name="Rosovitz M.J."/>
        </authorList>
    </citation>
    <scope>NUCLEOTIDE SEQUENCE [LARGE SCALE GENOMIC DNA]</scope>
    <source>
        <strain evidence="2">DSM 2030</strain>
    </source>
</reference>
<dbReference type="KEGG" id="tki:TKV_c07550"/>
<dbReference type="RefSeq" id="WP_049684792.1">
    <property type="nucleotide sequence ID" value="NZ_CP009170.1"/>
</dbReference>
<organism evidence="1 2">
    <name type="scientific">Thermoanaerobacter kivui</name>
    <name type="common">Acetogenium kivui</name>
    <dbReference type="NCBI Taxonomy" id="2325"/>
    <lineage>
        <taxon>Bacteria</taxon>
        <taxon>Bacillati</taxon>
        <taxon>Bacillota</taxon>
        <taxon>Clostridia</taxon>
        <taxon>Thermoanaerobacterales</taxon>
        <taxon>Thermoanaerobacteraceae</taxon>
        <taxon>Thermoanaerobacter</taxon>
    </lineage>
</organism>
<proteinExistence type="predicted"/>
<protein>
    <submittedName>
        <fullName evidence="1">Uncharacterized protein</fullName>
    </submittedName>
</protein>
<dbReference type="AlphaFoldDB" id="A0A097AQ53"/>
<sequence>MGEKYVKFCFKPKNGKVVKALAKSIKIQEVIINEVMAGAVATGAGQYTLQAGIGGAIAGGINYYFEHPMPTYFFVIY</sequence>
<dbReference type="EMBL" id="CP009170">
    <property type="protein sequence ID" value="AIS51938.1"/>
    <property type="molecule type" value="Genomic_DNA"/>
</dbReference>
<evidence type="ECO:0000313" key="1">
    <source>
        <dbReference type="EMBL" id="AIS51938.1"/>
    </source>
</evidence>
<dbReference type="STRING" id="2325.TKV_c07550"/>
<gene>
    <name evidence="1" type="ORF">TKV_c07550</name>
</gene>